<dbReference type="InterPro" id="IPR003593">
    <property type="entry name" value="AAA+_ATPase"/>
</dbReference>
<dbReference type="Proteomes" id="UP000440224">
    <property type="component" value="Unassembled WGS sequence"/>
</dbReference>
<dbReference type="PROSITE" id="PS00211">
    <property type="entry name" value="ABC_TRANSPORTER_1"/>
    <property type="match status" value="1"/>
</dbReference>
<evidence type="ECO:0000259" key="6">
    <source>
        <dbReference type="PROSITE" id="PS50893"/>
    </source>
</evidence>
<sequence length="402" mass="43943">MPLRAALPGRDGSVPRGGAAALRLLAPARVGPVFPARAGGRAGRRRGVSGPDKPRSTKPLLQVEKLSTLFPVRQGLFKATKFLHAVDGVSFYIRPGETLGLVGESGCGKSTLGRTVLRLVEPTLGRIVFDGQDITRLSERALRPLRRRMQIVFQDPYSSLNPRLTVREIVGEGIAALRLAKTTREADETVLEMVTKVGLGPASLDRYPSEFSGGQRQRIAIARALAVRPDFVVCDEPTSALDVSVQAQILNLLERLQDELSVSYLFISHDLRVVGYMSHRIAVMYLGRIVEMGPAREVSERRLHPYTRALFGALPREDGDPRPRRVLHGEPPRPLEPPRGCVFQSRCPKSEPGRCDVEAPELTELVPGSHHRVACFHPEGVDAHAPRSSARPSVPALPPADV</sequence>
<dbReference type="InterPro" id="IPR027417">
    <property type="entry name" value="P-loop_NTPase"/>
</dbReference>
<dbReference type="SUPFAM" id="SSF52540">
    <property type="entry name" value="P-loop containing nucleoside triphosphate hydrolases"/>
    <property type="match status" value="1"/>
</dbReference>
<dbReference type="PANTHER" id="PTHR43776">
    <property type="entry name" value="TRANSPORT ATP-BINDING PROTEIN"/>
    <property type="match status" value="1"/>
</dbReference>
<accession>A0A6N7PJK4</accession>
<feature type="domain" description="ABC transporter" evidence="6">
    <location>
        <begin position="61"/>
        <end position="311"/>
    </location>
</feature>
<dbReference type="Pfam" id="PF08352">
    <property type="entry name" value="oligo_HPY"/>
    <property type="match status" value="1"/>
</dbReference>
<dbReference type="PROSITE" id="PS50893">
    <property type="entry name" value="ABC_TRANSPORTER_2"/>
    <property type="match status" value="1"/>
</dbReference>
<dbReference type="OrthoDB" id="9809450at2"/>
<dbReference type="InterPro" id="IPR003439">
    <property type="entry name" value="ABC_transporter-like_ATP-bd"/>
</dbReference>
<dbReference type="InterPro" id="IPR013563">
    <property type="entry name" value="Oligopep_ABC_C"/>
</dbReference>
<evidence type="ECO:0000313" key="8">
    <source>
        <dbReference type="Proteomes" id="UP000440224"/>
    </source>
</evidence>
<dbReference type="NCBIfam" id="TIGR01727">
    <property type="entry name" value="oligo_HPY"/>
    <property type="match status" value="1"/>
</dbReference>
<name>A0A6N7PJK4_9BACT</name>
<dbReference type="PANTHER" id="PTHR43776:SF7">
    <property type="entry name" value="D,D-DIPEPTIDE TRANSPORT ATP-BINDING PROTEIN DDPF-RELATED"/>
    <property type="match status" value="1"/>
</dbReference>
<comment type="caution">
    <text evidence="7">The sequence shown here is derived from an EMBL/GenBank/DDBJ whole genome shotgun (WGS) entry which is preliminary data.</text>
</comment>
<keyword evidence="8" id="KW-1185">Reference proteome</keyword>
<dbReference type="GO" id="GO:0015833">
    <property type="term" value="P:peptide transport"/>
    <property type="evidence" value="ECO:0007669"/>
    <property type="project" value="InterPro"/>
</dbReference>
<dbReference type="Pfam" id="PF00005">
    <property type="entry name" value="ABC_tran"/>
    <property type="match status" value="1"/>
</dbReference>
<evidence type="ECO:0000256" key="3">
    <source>
        <dbReference type="ARBA" id="ARBA00022741"/>
    </source>
</evidence>
<dbReference type="SMART" id="SM00382">
    <property type="entry name" value="AAA"/>
    <property type="match status" value="1"/>
</dbReference>
<feature type="compositionally biased region" description="Basic and acidic residues" evidence="5">
    <location>
        <begin position="315"/>
        <end position="333"/>
    </location>
</feature>
<dbReference type="CDD" id="cd03257">
    <property type="entry name" value="ABC_NikE_OppD_transporters"/>
    <property type="match status" value="1"/>
</dbReference>
<evidence type="ECO:0000313" key="7">
    <source>
        <dbReference type="EMBL" id="MRG92322.1"/>
    </source>
</evidence>
<feature type="region of interest" description="Disordered" evidence="5">
    <location>
        <begin position="36"/>
        <end position="57"/>
    </location>
</feature>
<reference evidence="7 8" key="1">
    <citation type="submission" date="2019-10" db="EMBL/GenBank/DDBJ databases">
        <title>A soil myxobacterium in the family Polyangiaceae.</title>
        <authorList>
            <person name="Li Y."/>
            <person name="Wang J."/>
        </authorList>
    </citation>
    <scope>NUCLEOTIDE SEQUENCE [LARGE SCALE GENOMIC DNA]</scope>
    <source>
        <strain evidence="7 8">DSM 14734</strain>
    </source>
</reference>
<dbReference type="GO" id="GO:0016887">
    <property type="term" value="F:ATP hydrolysis activity"/>
    <property type="evidence" value="ECO:0007669"/>
    <property type="project" value="InterPro"/>
</dbReference>
<feature type="region of interest" description="Disordered" evidence="5">
    <location>
        <begin position="381"/>
        <end position="402"/>
    </location>
</feature>
<keyword evidence="2" id="KW-0813">Transport</keyword>
<dbReference type="InterPro" id="IPR017871">
    <property type="entry name" value="ABC_transporter-like_CS"/>
</dbReference>
<protein>
    <submittedName>
        <fullName evidence="7">ATP-binding cassette domain-containing protein</fullName>
    </submittedName>
</protein>
<proteinExistence type="inferred from homology"/>
<evidence type="ECO:0000256" key="1">
    <source>
        <dbReference type="ARBA" id="ARBA00005417"/>
    </source>
</evidence>
<dbReference type="InterPro" id="IPR050319">
    <property type="entry name" value="ABC_transp_ATP-bind"/>
</dbReference>
<dbReference type="EMBL" id="WJIE01000003">
    <property type="protein sequence ID" value="MRG92322.1"/>
    <property type="molecule type" value="Genomic_DNA"/>
</dbReference>
<dbReference type="FunFam" id="3.40.50.300:FF:000016">
    <property type="entry name" value="Oligopeptide ABC transporter ATP-binding component"/>
    <property type="match status" value="1"/>
</dbReference>
<dbReference type="GO" id="GO:0005524">
    <property type="term" value="F:ATP binding"/>
    <property type="evidence" value="ECO:0007669"/>
    <property type="project" value="UniProtKB-KW"/>
</dbReference>
<dbReference type="Gene3D" id="3.40.50.300">
    <property type="entry name" value="P-loop containing nucleotide triphosphate hydrolases"/>
    <property type="match status" value="1"/>
</dbReference>
<comment type="similarity">
    <text evidence="1">Belongs to the ABC transporter superfamily.</text>
</comment>
<dbReference type="AlphaFoldDB" id="A0A6N7PJK4"/>
<keyword evidence="3" id="KW-0547">Nucleotide-binding</keyword>
<dbReference type="GO" id="GO:0055085">
    <property type="term" value="P:transmembrane transport"/>
    <property type="evidence" value="ECO:0007669"/>
    <property type="project" value="UniProtKB-ARBA"/>
</dbReference>
<keyword evidence="4 7" id="KW-0067">ATP-binding</keyword>
<evidence type="ECO:0000256" key="4">
    <source>
        <dbReference type="ARBA" id="ARBA00022840"/>
    </source>
</evidence>
<gene>
    <name evidence="7" type="ORF">GF068_10330</name>
</gene>
<evidence type="ECO:0000256" key="5">
    <source>
        <dbReference type="SAM" id="MobiDB-lite"/>
    </source>
</evidence>
<feature type="region of interest" description="Disordered" evidence="5">
    <location>
        <begin position="313"/>
        <end position="342"/>
    </location>
</feature>
<evidence type="ECO:0000256" key="2">
    <source>
        <dbReference type="ARBA" id="ARBA00022448"/>
    </source>
</evidence>
<organism evidence="7 8">
    <name type="scientific">Polyangium spumosum</name>
    <dbReference type="NCBI Taxonomy" id="889282"/>
    <lineage>
        <taxon>Bacteria</taxon>
        <taxon>Pseudomonadati</taxon>
        <taxon>Myxococcota</taxon>
        <taxon>Polyangia</taxon>
        <taxon>Polyangiales</taxon>
        <taxon>Polyangiaceae</taxon>
        <taxon>Polyangium</taxon>
    </lineage>
</organism>